<evidence type="ECO:0000259" key="3">
    <source>
        <dbReference type="Pfam" id="PF05183"/>
    </source>
</evidence>
<dbReference type="EC" id="2.7.7.48" evidence="1"/>
<keyword evidence="1" id="KW-0808">Transferase</keyword>
<dbReference type="GO" id="GO:0030422">
    <property type="term" value="P:siRNA processing"/>
    <property type="evidence" value="ECO:0007669"/>
    <property type="project" value="TreeGrafter"/>
</dbReference>
<evidence type="ECO:0000256" key="2">
    <source>
        <dbReference type="SAM" id="MobiDB-lite"/>
    </source>
</evidence>
<dbReference type="AlphaFoldDB" id="A0A067BDS6"/>
<evidence type="ECO:0000313" key="5">
    <source>
        <dbReference type="Proteomes" id="UP000030745"/>
    </source>
</evidence>
<dbReference type="InterPro" id="IPR057596">
    <property type="entry name" value="RDRP_core"/>
</dbReference>
<feature type="non-terminal residue" evidence="4">
    <location>
        <position position="1"/>
    </location>
</feature>
<evidence type="ECO:0000313" key="4">
    <source>
        <dbReference type="EMBL" id="KDO16519.1"/>
    </source>
</evidence>
<feature type="region of interest" description="Disordered" evidence="2">
    <location>
        <begin position="336"/>
        <end position="359"/>
    </location>
</feature>
<dbReference type="Pfam" id="PF05183">
    <property type="entry name" value="RdRP"/>
    <property type="match status" value="1"/>
</dbReference>
<dbReference type="KEGG" id="spar:SPRG_17963"/>
<name>A0A067BDS6_SAPPC</name>
<reference evidence="4 5" key="1">
    <citation type="journal article" date="2013" name="PLoS Genet.">
        <title>Distinctive expansion of potential virulence genes in the genome of the oomycete fish pathogen Saprolegnia parasitica.</title>
        <authorList>
            <person name="Jiang R.H."/>
            <person name="de Bruijn I."/>
            <person name="Haas B.J."/>
            <person name="Belmonte R."/>
            <person name="Lobach L."/>
            <person name="Christie J."/>
            <person name="van den Ackerveken G."/>
            <person name="Bottin A."/>
            <person name="Bulone V."/>
            <person name="Diaz-Moreno S.M."/>
            <person name="Dumas B."/>
            <person name="Fan L."/>
            <person name="Gaulin E."/>
            <person name="Govers F."/>
            <person name="Grenville-Briggs L.J."/>
            <person name="Horner N.R."/>
            <person name="Levin J.Z."/>
            <person name="Mammella M."/>
            <person name="Meijer H.J."/>
            <person name="Morris P."/>
            <person name="Nusbaum C."/>
            <person name="Oome S."/>
            <person name="Phillips A.J."/>
            <person name="van Rooyen D."/>
            <person name="Rzeszutek E."/>
            <person name="Saraiva M."/>
            <person name="Secombes C.J."/>
            <person name="Seidl M.F."/>
            <person name="Snel B."/>
            <person name="Stassen J.H."/>
            <person name="Sykes S."/>
            <person name="Tripathy S."/>
            <person name="van den Berg H."/>
            <person name="Vega-Arreguin J.C."/>
            <person name="Wawra S."/>
            <person name="Young S.K."/>
            <person name="Zeng Q."/>
            <person name="Dieguez-Uribeondo J."/>
            <person name="Russ C."/>
            <person name="Tyler B.M."/>
            <person name="van West P."/>
        </authorList>
    </citation>
    <scope>NUCLEOTIDE SEQUENCE [LARGE SCALE GENOMIC DNA]</scope>
    <source>
        <strain evidence="4 5">CBS 223.65</strain>
    </source>
</reference>
<keyword evidence="5" id="KW-1185">Reference proteome</keyword>
<feature type="compositionally biased region" description="Low complexity" evidence="2">
    <location>
        <begin position="342"/>
        <end position="353"/>
    </location>
</feature>
<keyword evidence="1" id="KW-0548">Nucleotidyltransferase</keyword>
<protein>
    <recommendedName>
        <fullName evidence="1">RNA-dependent RNA polymerase</fullName>
        <ecNumber evidence="1">2.7.7.48</ecNumber>
    </recommendedName>
</protein>
<feature type="compositionally biased region" description="Pro residues" evidence="2">
    <location>
        <begin position="813"/>
        <end position="833"/>
    </location>
</feature>
<feature type="non-terminal residue" evidence="4">
    <location>
        <position position="833"/>
    </location>
</feature>
<proteinExistence type="inferred from homology"/>
<dbReference type="PANTHER" id="PTHR23079:SF55">
    <property type="entry name" value="RNA-DIRECTED RNA POLYMERASE"/>
    <property type="match status" value="1"/>
</dbReference>
<feature type="domain" description="RDRP core" evidence="3">
    <location>
        <begin position="374"/>
        <end position="815"/>
    </location>
</feature>
<dbReference type="InterPro" id="IPR007855">
    <property type="entry name" value="RDRP"/>
</dbReference>
<keyword evidence="1" id="KW-0694">RNA-binding</keyword>
<dbReference type="OrthoDB" id="97541at2759"/>
<gene>
    <name evidence="4" type="ORF">SPRG_17963</name>
</gene>
<dbReference type="RefSeq" id="XP_012212773.1">
    <property type="nucleotide sequence ID" value="XM_012357383.1"/>
</dbReference>
<feature type="region of interest" description="Disordered" evidence="2">
    <location>
        <begin position="811"/>
        <end position="833"/>
    </location>
</feature>
<organism evidence="4 5">
    <name type="scientific">Saprolegnia parasitica (strain CBS 223.65)</name>
    <dbReference type="NCBI Taxonomy" id="695850"/>
    <lineage>
        <taxon>Eukaryota</taxon>
        <taxon>Sar</taxon>
        <taxon>Stramenopiles</taxon>
        <taxon>Oomycota</taxon>
        <taxon>Saprolegniomycetes</taxon>
        <taxon>Saprolegniales</taxon>
        <taxon>Saprolegniaceae</taxon>
        <taxon>Saprolegnia</taxon>
    </lineage>
</organism>
<dbReference type="GO" id="GO:0031380">
    <property type="term" value="C:nuclear RNA-directed RNA polymerase complex"/>
    <property type="evidence" value="ECO:0007669"/>
    <property type="project" value="TreeGrafter"/>
</dbReference>
<comment type="similarity">
    <text evidence="1">Belongs to the RdRP family.</text>
</comment>
<dbReference type="GO" id="GO:0003723">
    <property type="term" value="F:RNA binding"/>
    <property type="evidence" value="ECO:0007669"/>
    <property type="project" value="UniProtKB-KW"/>
</dbReference>
<dbReference type="PANTHER" id="PTHR23079">
    <property type="entry name" value="RNA-DEPENDENT RNA POLYMERASE"/>
    <property type="match status" value="1"/>
</dbReference>
<dbReference type="GO" id="GO:0003968">
    <property type="term" value="F:RNA-directed RNA polymerase activity"/>
    <property type="evidence" value="ECO:0007669"/>
    <property type="project" value="UniProtKB-KW"/>
</dbReference>
<accession>A0A067BDS6</accession>
<dbReference type="VEuPathDB" id="FungiDB:SPRG_17963"/>
<comment type="catalytic activity">
    <reaction evidence="1">
        <text>RNA(n) + a ribonucleoside 5'-triphosphate = RNA(n+1) + diphosphate</text>
        <dbReference type="Rhea" id="RHEA:21248"/>
        <dbReference type="Rhea" id="RHEA-COMP:14527"/>
        <dbReference type="Rhea" id="RHEA-COMP:17342"/>
        <dbReference type="ChEBI" id="CHEBI:33019"/>
        <dbReference type="ChEBI" id="CHEBI:61557"/>
        <dbReference type="ChEBI" id="CHEBI:140395"/>
        <dbReference type="EC" id="2.7.7.48"/>
    </reaction>
</comment>
<dbReference type="GeneID" id="24139490"/>
<sequence>SLRLTELRTAQALAHDAARRKNDRTSTYRSSSAHYVSSTLNILAATVTNVPCYATAADVAAFCRQHANLGSSFLSVSMAPYEPGRRARSTVYVASTLHLARLLSLDGLDWQRAPLCVREVEPNTVTFTCSSTDATAFAITFDGENDYRYRVCFKVTSIVHCCVGINRFEHVVVRFTLQTPPFLFVGDPDWDRSDDPSPNGAFGHCRCYHLVLADGVEATDVIFLLTRFGVTDVAREPTVPVYAGLLSPRPTDWAYGHAYELQHLSFPLRYALHVLISQEALVFERGADAATVVWMLAQTHASATDVIEYLYTPLRSPPDMPPNLHPFGRWLSTCPNHPSNDTTTTPTTPTTTTVSRKADDMTPATMPQVRRVLVTPLRIVVEAPEVVVSNRVLRQYAQHMDRFLRVSFVDEHFGPLHGAKSPRILDRIAAILRHGLVVGGETYVFLGYSSSQLRAHSCWFYRDPPIGTVGVPTAASIYASVGQLDVIPSASTRGARLGQALSTTTPTVRLRRYECGRRPDSTRNGYVFSDGIGAISPYIAQDIADDLGLKHVPSAFQIRYGSSKGVVSVNTSFVLTDINMELRDSMHKFASEHDAIEVCSVPQVLPAYLNRQLITLLSTLGVRDDAILSLADDMLRETAAPLDTLTKAIRFVKAYAPKAPIRRLLEAGISIHDQLVADWLHLLRRHLLYSVQFKARIRVPDGVVLMGVLDETGRLPEGCVFFQSSGMSRYAITPPALGTRCVVGRNPSLHPGDLRILTYYADVPALHHLYDVLVFSSRGDRPVTDMMSGGDLDGDLYFCLWDHRLVPAQDVPPMHPPPTSWGIPPPSSAPGIQ</sequence>
<dbReference type="Proteomes" id="UP000030745">
    <property type="component" value="Unassembled WGS sequence"/>
</dbReference>
<evidence type="ECO:0000256" key="1">
    <source>
        <dbReference type="RuleBase" id="RU363098"/>
    </source>
</evidence>
<dbReference type="EMBL" id="KK584072">
    <property type="protein sequence ID" value="KDO16519.1"/>
    <property type="molecule type" value="Genomic_DNA"/>
</dbReference>
<keyword evidence="1" id="KW-0696">RNA-directed RNA polymerase</keyword>